<dbReference type="InterPro" id="IPR055173">
    <property type="entry name" value="NrdR-like_N"/>
</dbReference>
<feature type="compositionally biased region" description="Basic and acidic residues" evidence="9">
    <location>
        <begin position="7"/>
        <end position="21"/>
    </location>
</feature>
<organism evidence="11 12">
    <name type="scientific">Natronincola ferrireducens</name>
    <dbReference type="NCBI Taxonomy" id="393762"/>
    <lineage>
        <taxon>Bacteria</taxon>
        <taxon>Bacillati</taxon>
        <taxon>Bacillota</taxon>
        <taxon>Clostridia</taxon>
        <taxon>Peptostreptococcales</taxon>
        <taxon>Natronincolaceae</taxon>
        <taxon>Natronincola</taxon>
    </lineage>
</organism>
<keyword evidence="8" id="KW-0479">Metal-binding</keyword>
<sequence length="155" mass="18472">MNCPFCGHHESKVVDSRPTDEGQSIRRRRECIDCGRRFTTYEKVEELPLIVIKKSRNREAFNRNKLLNGIIKSCEKRPVALQDIEKIVDEIEKYLYNSMEKEIKTEFIGELVMDQLKKLDEVAYVRFASVYREFKDINTFMGELRKLLKEKTREF</sequence>
<dbReference type="Pfam" id="PF22811">
    <property type="entry name" value="Zn_ribbon_NrdR"/>
    <property type="match status" value="1"/>
</dbReference>
<evidence type="ECO:0000256" key="6">
    <source>
        <dbReference type="ARBA" id="ARBA00023125"/>
    </source>
</evidence>
<dbReference type="PANTHER" id="PTHR30455:SF2">
    <property type="entry name" value="TRANSCRIPTIONAL REPRESSOR NRDR"/>
    <property type="match status" value="1"/>
</dbReference>
<dbReference type="Proteomes" id="UP000198718">
    <property type="component" value="Unassembled WGS sequence"/>
</dbReference>
<keyword evidence="3 8" id="KW-0862">Zinc</keyword>
<evidence type="ECO:0000256" key="5">
    <source>
        <dbReference type="ARBA" id="ARBA00023015"/>
    </source>
</evidence>
<accession>A0A1G9BNH5</accession>
<comment type="function">
    <text evidence="8">Negatively regulates transcription of bacterial ribonucleotide reductase nrd genes and operons by binding to NrdR-boxes.</text>
</comment>
<keyword evidence="2 8" id="KW-0547">Nucleotide-binding</keyword>
<dbReference type="HAMAP" id="MF_00440">
    <property type="entry name" value="NrdR"/>
    <property type="match status" value="1"/>
</dbReference>
<keyword evidence="12" id="KW-1185">Reference proteome</keyword>
<evidence type="ECO:0000256" key="4">
    <source>
        <dbReference type="ARBA" id="ARBA00022840"/>
    </source>
</evidence>
<dbReference type="GO" id="GO:0045892">
    <property type="term" value="P:negative regulation of DNA-templated transcription"/>
    <property type="evidence" value="ECO:0007669"/>
    <property type="project" value="UniProtKB-UniRule"/>
</dbReference>
<keyword evidence="4 8" id="KW-0067">ATP-binding</keyword>
<keyword evidence="6 8" id="KW-0238">DNA-binding</keyword>
<dbReference type="STRING" id="393762.SAMN05660472_01227"/>
<keyword evidence="5 8" id="KW-0805">Transcription regulation</keyword>
<evidence type="ECO:0000256" key="3">
    <source>
        <dbReference type="ARBA" id="ARBA00022833"/>
    </source>
</evidence>
<dbReference type="GO" id="GO:0008270">
    <property type="term" value="F:zinc ion binding"/>
    <property type="evidence" value="ECO:0007669"/>
    <property type="project" value="UniProtKB-UniRule"/>
</dbReference>
<name>A0A1G9BNH5_9FIRM</name>
<keyword evidence="1 8" id="KW-0678">Repressor</keyword>
<comment type="cofactor">
    <cofactor evidence="8">
        <name>Zn(2+)</name>
        <dbReference type="ChEBI" id="CHEBI:29105"/>
    </cofactor>
    <text evidence="8">Binds 1 zinc ion.</text>
</comment>
<dbReference type="Pfam" id="PF03477">
    <property type="entry name" value="ATP-cone"/>
    <property type="match status" value="1"/>
</dbReference>
<feature type="zinc finger region" evidence="8">
    <location>
        <begin position="3"/>
        <end position="34"/>
    </location>
</feature>
<dbReference type="RefSeq" id="WP_090551995.1">
    <property type="nucleotide sequence ID" value="NZ_FNFP01000002.1"/>
</dbReference>
<feature type="region of interest" description="Disordered" evidence="9">
    <location>
        <begin position="1"/>
        <end position="21"/>
    </location>
</feature>
<dbReference type="PROSITE" id="PS51161">
    <property type="entry name" value="ATP_CONE"/>
    <property type="match status" value="1"/>
</dbReference>
<proteinExistence type="inferred from homology"/>
<dbReference type="OrthoDB" id="9807461at2"/>
<evidence type="ECO:0000256" key="2">
    <source>
        <dbReference type="ARBA" id="ARBA00022741"/>
    </source>
</evidence>
<keyword evidence="8" id="KW-0863">Zinc-finger</keyword>
<dbReference type="InterPro" id="IPR005144">
    <property type="entry name" value="ATP-cone_dom"/>
</dbReference>
<dbReference type="EMBL" id="FNFP01000002">
    <property type="protein sequence ID" value="SDK41071.1"/>
    <property type="molecule type" value="Genomic_DNA"/>
</dbReference>
<feature type="domain" description="ATP-cone" evidence="10">
    <location>
        <begin position="49"/>
        <end position="139"/>
    </location>
</feature>
<comment type="similarity">
    <text evidence="8">Belongs to the NrdR family.</text>
</comment>
<evidence type="ECO:0000259" key="10">
    <source>
        <dbReference type="PROSITE" id="PS51161"/>
    </source>
</evidence>
<gene>
    <name evidence="8" type="primary">nrdR</name>
    <name evidence="11" type="ORF">SAMN05660472_01227</name>
</gene>
<keyword evidence="7 8" id="KW-0804">Transcription</keyword>
<evidence type="ECO:0000256" key="7">
    <source>
        <dbReference type="ARBA" id="ARBA00023163"/>
    </source>
</evidence>
<protein>
    <recommendedName>
        <fullName evidence="8">Transcriptional repressor NrdR</fullName>
    </recommendedName>
</protein>
<dbReference type="GO" id="GO:0003677">
    <property type="term" value="F:DNA binding"/>
    <property type="evidence" value="ECO:0007669"/>
    <property type="project" value="UniProtKB-KW"/>
</dbReference>
<dbReference type="AlphaFoldDB" id="A0A1G9BNH5"/>
<evidence type="ECO:0000256" key="8">
    <source>
        <dbReference type="HAMAP-Rule" id="MF_00440"/>
    </source>
</evidence>
<evidence type="ECO:0000313" key="12">
    <source>
        <dbReference type="Proteomes" id="UP000198718"/>
    </source>
</evidence>
<dbReference type="InterPro" id="IPR003796">
    <property type="entry name" value="RNR_NrdR-like"/>
</dbReference>
<dbReference type="NCBIfam" id="TIGR00244">
    <property type="entry name" value="transcriptional regulator NrdR"/>
    <property type="match status" value="1"/>
</dbReference>
<evidence type="ECO:0000256" key="9">
    <source>
        <dbReference type="SAM" id="MobiDB-lite"/>
    </source>
</evidence>
<dbReference type="GO" id="GO:0005524">
    <property type="term" value="F:ATP binding"/>
    <property type="evidence" value="ECO:0007669"/>
    <property type="project" value="UniProtKB-UniRule"/>
</dbReference>
<reference evidence="11 12" key="1">
    <citation type="submission" date="2016-10" db="EMBL/GenBank/DDBJ databases">
        <authorList>
            <person name="de Groot N.N."/>
        </authorList>
    </citation>
    <scope>NUCLEOTIDE SEQUENCE [LARGE SCALE GENOMIC DNA]</scope>
    <source>
        <strain evidence="11 12">DSM 18346</strain>
    </source>
</reference>
<dbReference type="PANTHER" id="PTHR30455">
    <property type="entry name" value="TRANSCRIPTIONAL REPRESSOR NRDR"/>
    <property type="match status" value="1"/>
</dbReference>
<evidence type="ECO:0000313" key="11">
    <source>
        <dbReference type="EMBL" id="SDK41071.1"/>
    </source>
</evidence>
<evidence type="ECO:0000256" key="1">
    <source>
        <dbReference type="ARBA" id="ARBA00022491"/>
    </source>
</evidence>